<organism evidence="1 2">
    <name type="scientific">Olea europaea subsp. europaea</name>
    <dbReference type="NCBI Taxonomy" id="158383"/>
    <lineage>
        <taxon>Eukaryota</taxon>
        <taxon>Viridiplantae</taxon>
        <taxon>Streptophyta</taxon>
        <taxon>Embryophyta</taxon>
        <taxon>Tracheophyta</taxon>
        <taxon>Spermatophyta</taxon>
        <taxon>Magnoliopsida</taxon>
        <taxon>eudicotyledons</taxon>
        <taxon>Gunneridae</taxon>
        <taxon>Pentapetalae</taxon>
        <taxon>asterids</taxon>
        <taxon>lamiids</taxon>
        <taxon>Lamiales</taxon>
        <taxon>Oleaceae</taxon>
        <taxon>Oleeae</taxon>
        <taxon>Olea</taxon>
    </lineage>
</organism>
<gene>
    <name evidence="1" type="ORF">OLEA9_A083150</name>
</gene>
<feature type="non-terminal residue" evidence="1">
    <location>
        <position position="1"/>
    </location>
</feature>
<dbReference type="AlphaFoldDB" id="A0A8S0VNX9"/>
<protein>
    <submittedName>
        <fullName evidence="1">Uncharacterized protein</fullName>
    </submittedName>
</protein>
<accession>A0A8S0VNX9</accession>
<evidence type="ECO:0000313" key="2">
    <source>
        <dbReference type="Proteomes" id="UP000594638"/>
    </source>
</evidence>
<name>A0A8S0VNX9_OLEEU</name>
<comment type="caution">
    <text evidence="1">The sequence shown here is derived from an EMBL/GenBank/DDBJ whole genome shotgun (WGS) entry which is preliminary data.</text>
</comment>
<dbReference type="EMBL" id="CACTIH010010104">
    <property type="protein sequence ID" value="CAA3033269.1"/>
    <property type="molecule type" value="Genomic_DNA"/>
</dbReference>
<sequence>DCPEDWEPLPVDLPEHIQVNLVPTLGLDPHCELHALTFTGLRPEMALPSSRVKVANPTRSFAPARCPLRSLTRTRAICSGWGGPTTCVVWACDPD</sequence>
<reference evidence="1 2" key="1">
    <citation type="submission" date="2019-12" db="EMBL/GenBank/DDBJ databases">
        <authorList>
            <person name="Alioto T."/>
            <person name="Alioto T."/>
            <person name="Gomez Garrido J."/>
        </authorList>
    </citation>
    <scope>NUCLEOTIDE SEQUENCE [LARGE SCALE GENOMIC DNA]</scope>
</reference>
<dbReference type="Proteomes" id="UP000594638">
    <property type="component" value="Unassembled WGS sequence"/>
</dbReference>
<evidence type="ECO:0000313" key="1">
    <source>
        <dbReference type="EMBL" id="CAA3033269.1"/>
    </source>
</evidence>
<keyword evidence="2" id="KW-1185">Reference proteome</keyword>
<proteinExistence type="predicted"/>
<dbReference type="Gramene" id="OE9A083150T1">
    <property type="protein sequence ID" value="OE9A083150C1"/>
    <property type="gene ID" value="OE9A083150"/>
</dbReference>